<dbReference type="GeneID" id="10028746"/>
<dbReference type="VEuPathDB" id="FungiDB:MGYG_03644"/>
<dbReference type="GO" id="GO:0000245">
    <property type="term" value="P:spliceosomal complex assembly"/>
    <property type="evidence" value="ECO:0007669"/>
    <property type="project" value="TreeGrafter"/>
</dbReference>
<dbReference type="OrthoDB" id="5979581at2759"/>
<evidence type="ECO:0000256" key="3">
    <source>
        <dbReference type="ARBA" id="ARBA00022679"/>
    </source>
</evidence>
<dbReference type="InterPro" id="IPR011009">
    <property type="entry name" value="Kinase-like_dom_sf"/>
</dbReference>
<dbReference type="RefSeq" id="XP_003173467.1">
    <property type="nucleotide sequence ID" value="XM_003173419.1"/>
</dbReference>
<evidence type="ECO:0000256" key="2">
    <source>
        <dbReference type="ARBA" id="ARBA00022527"/>
    </source>
</evidence>
<dbReference type="InParanoid" id="E4UT24"/>
<comment type="catalytic activity">
    <reaction evidence="7">
        <text>L-threonyl-[protein] + ATP = O-phospho-L-threonyl-[protein] + ADP + H(+)</text>
        <dbReference type="Rhea" id="RHEA:46608"/>
        <dbReference type="Rhea" id="RHEA-COMP:11060"/>
        <dbReference type="Rhea" id="RHEA-COMP:11605"/>
        <dbReference type="ChEBI" id="CHEBI:15378"/>
        <dbReference type="ChEBI" id="CHEBI:30013"/>
        <dbReference type="ChEBI" id="CHEBI:30616"/>
        <dbReference type="ChEBI" id="CHEBI:61977"/>
        <dbReference type="ChEBI" id="CHEBI:456216"/>
        <dbReference type="EC" id="2.7.11.1"/>
    </reaction>
</comment>
<dbReference type="OMA" id="EPLWIYR"/>
<dbReference type="Gene3D" id="3.30.200.20">
    <property type="entry name" value="Phosphorylase Kinase, domain 1"/>
    <property type="match status" value="1"/>
</dbReference>
<comment type="catalytic activity">
    <reaction evidence="8">
        <text>L-seryl-[protein] + ATP = O-phospho-L-seryl-[protein] + ADP + H(+)</text>
        <dbReference type="Rhea" id="RHEA:17989"/>
        <dbReference type="Rhea" id="RHEA-COMP:9863"/>
        <dbReference type="Rhea" id="RHEA-COMP:11604"/>
        <dbReference type="ChEBI" id="CHEBI:15378"/>
        <dbReference type="ChEBI" id="CHEBI:29999"/>
        <dbReference type="ChEBI" id="CHEBI:30616"/>
        <dbReference type="ChEBI" id="CHEBI:83421"/>
        <dbReference type="ChEBI" id="CHEBI:456216"/>
        <dbReference type="EC" id="2.7.11.1"/>
    </reaction>
</comment>
<dbReference type="GO" id="GO:0005524">
    <property type="term" value="F:ATP binding"/>
    <property type="evidence" value="ECO:0007669"/>
    <property type="project" value="UniProtKB-KW"/>
</dbReference>
<evidence type="ECO:0000256" key="4">
    <source>
        <dbReference type="ARBA" id="ARBA00022741"/>
    </source>
</evidence>
<evidence type="ECO:0000256" key="5">
    <source>
        <dbReference type="ARBA" id="ARBA00022777"/>
    </source>
</evidence>
<dbReference type="Proteomes" id="UP000002669">
    <property type="component" value="Unassembled WGS sequence"/>
</dbReference>
<proteinExistence type="predicted"/>
<evidence type="ECO:0000313" key="10">
    <source>
        <dbReference type="EMBL" id="EFR00637.1"/>
    </source>
</evidence>
<name>E4UT24_ARTGP</name>
<organism evidence="11">
    <name type="scientific">Arthroderma gypseum (strain ATCC MYA-4604 / CBS 118893)</name>
    <name type="common">Microsporum gypseum</name>
    <dbReference type="NCBI Taxonomy" id="535722"/>
    <lineage>
        <taxon>Eukaryota</taxon>
        <taxon>Fungi</taxon>
        <taxon>Dikarya</taxon>
        <taxon>Ascomycota</taxon>
        <taxon>Pezizomycotina</taxon>
        <taxon>Eurotiomycetes</taxon>
        <taxon>Eurotiomycetidae</taxon>
        <taxon>Onygenales</taxon>
        <taxon>Arthrodermataceae</taxon>
        <taxon>Nannizzia</taxon>
    </lineage>
</organism>
<evidence type="ECO:0000256" key="8">
    <source>
        <dbReference type="ARBA" id="ARBA00048679"/>
    </source>
</evidence>
<protein>
    <recommendedName>
        <fullName evidence="1">non-specific serine/threonine protein kinase</fullName>
        <ecNumber evidence="1">2.7.11.1</ecNumber>
    </recommendedName>
</protein>
<reference evidence="11" key="1">
    <citation type="journal article" date="2012" name="MBio">
        <title>Comparative genome analysis of Trichophyton rubrum and related dermatophytes reveals candidate genes involved in infection.</title>
        <authorList>
            <person name="Martinez D.A."/>
            <person name="Oliver B.G."/>
            <person name="Graeser Y."/>
            <person name="Goldberg J.M."/>
            <person name="Li W."/>
            <person name="Martinez-Rossi N.M."/>
            <person name="Monod M."/>
            <person name="Shelest E."/>
            <person name="Barton R.C."/>
            <person name="Birch E."/>
            <person name="Brakhage A.A."/>
            <person name="Chen Z."/>
            <person name="Gurr S.J."/>
            <person name="Heiman D."/>
            <person name="Heitman J."/>
            <person name="Kosti I."/>
            <person name="Rossi A."/>
            <person name="Saif S."/>
            <person name="Samalova M."/>
            <person name="Saunders C.W."/>
            <person name="Shea T."/>
            <person name="Summerbell R.C."/>
            <person name="Xu J."/>
            <person name="Young S."/>
            <person name="Zeng Q."/>
            <person name="Birren B.W."/>
            <person name="Cuomo C.A."/>
            <person name="White T.C."/>
        </authorList>
    </citation>
    <scope>NUCLEOTIDE SEQUENCE [LARGE SCALE GENOMIC DNA]</scope>
    <source>
        <strain evidence="11">ATCC MYA-4604 / CBS 118893</strain>
    </source>
</reference>
<dbReference type="InterPro" id="IPR051334">
    <property type="entry name" value="SRPK"/>
</dbReference>
<dbReference type="GO" id="GO:0004674">
    <property type="term" value="F:protein serine/threonine kinase activity"/>
    <property type="evidence" value="ECO:0007669"/>
    <property type="project" value="UniProtKB-KW"/>
</dbReference>
<dbReference type="PROSITE" id="PS50011">
    <property type="entry name" value="PROTEIN_KINASE_DOM"/>
    <property type="match status" value="1"/>
</dbReference>
<accession>E4UT24</accession>
<dbReference type="GO" id="GO:0050684">
    <property type="term" value="P:regulation of mRNA processing"/>
    <property type="evidence" value="ECO:0007669"/>
    <property type="project" value="TreeGrafter"/>
</dbReference>
<dbReference type="EC" id="2.7.11.1" evidence="1"/>
<dbReference type="HOGENOM" id="CLU_000288_81_1_1"/>
<dbReference type="InterPro" id="IPR000719">
    <property type="entry name" value="Prot_kinase_dom"/>
</dbReference>
<keyword evidence="2" id="KW-0723">Serine/threonine-protein kinase</keyword>
<keyword evidence="11" id="KW-1185">Reference proteome</keyword>
<dbReference type="eggNOG" id="KOG0667">
    <property type="taxonomic scope" value="Eukaryota"/>
</dbReference>
<evidence type="ECO:0000259" key="9">
    <source>
        <dbReference type="PROSITE" id="PS50011"/>
    </source>
</evidence>
<evidence type="ECO:0000256" key="7">
    <source>
        <dbReference type="ARBA" id="ARBA00047899"/>
    </source>
</evidence>
<dbReference type="Gene3D" id="1.10.510.10">
    <property type="entry name" value="Transferase(Phosphotransferase) domain 1"/>
    <property type="match status" value="1"/>
</dbReference>
<evidence type="ECO:0000256" key="6">
    <source>
        <dbReference type="ARBA" id="ARBA00022840"/>
    </source>
</evidence>
<feature type="domain" description="Protein kinase" evidence="9">
    <location>
        <begin position="1"/>
        <end position="341"/>
    </location>
</feature>
<keyword evidence="6" id="KW-0067">ATP-binding</keyword>
<keyword evidence="5 10" id="KW-0418">Kinase</keyword>
<dbReference type="SMART" id="SM00220">
    <property type="entry name" value="S_TKc"/>
    <property type="match status" value="1"/>
</dbReference>
<dbReference type="SUPFAM" id="SSF56112">
    <property type="entry name" value="Protein kinase-like (PK-like)"/>
    <property type="match status" value="1"/>
</dbReference>
<sequence>MAPTQQWRWMEERYVAIKINATSHHSQDIAADNELNILQHIAKCNPDPRSREFVRLPLDSFNLTTKYGNHTCLAFEPLREPLWLYQRRWKEDVIPSEILKIMLQTILHDLDYLHSECHIIHTDLNPDNLLIKLEDSSILHRDALDEYHNPLPQKHCDDGRIIYLSRNNHGKHIRTTIRTVITDFDLTVKGDTPNSGCIQAEIYRAPEVILEAGYLYSADIWSLGVMLWDLLEKKALFDEVDPPGEDRYDDANHLAYITGLLGSPPVRLLEKGKRTSLFYDSQSRCLKQPVIGPGEDFGFENTITTVTGEEKQMFIKFVKKMTKWKPEERSTARELLDDPWLHKNYPTE</sequence>
<dbReference type="Pfam" id="PF00069">
    <property type="entry name" value="Pkinase"/>
    <property type="match status" value="1"/>
</dbReference>
<evidence type="ECO:0000313" key="11">
    <source>
        <dbReference type="Proteomes" id="UP000002669"/>
    </source>
</evidence>
<gene>
    <name evidence="10" type="ORF">MGYG_03644</name>
</gene>
<dbReference type="PANTHER" id="PTHR47634">
    <property type="entry name" value="PROTEIN KINASE DOMAIN-CONTAINING PROTEIN-RELATED"/>
    <property type="match status" value="1"/>
</dbReference>
<keyword evidence="3" id="KW-0808">Transferase</keyword>
<dbReference type="PANTHER" id="PTHR47634:SF9">
    <property type="entry name" value="PROTEIN KINASE DOMAIN-CONTAINING PROTEIN-RELATED"/>
    <property type="match status" value="1"/>
</dbReference>
<dbReference type="EMBL" id="DS989824">
    <property type="protein sequence ID" value="EFR00637.1"/>
    <property type="molecule type" value="Genomic_DNA"/>
</dbReference>
<evidence type="ECO:0000256" key="1">
    <source>
        <dbReference type="ARBA" id="ARBA00012513"/>
    </source>
</evidence>
<dbReference type="STRING" id="535722.E4UT24"/>
<keyword evidence="4" id="KW-0547">Nucleotide-binding</keyword>
<dbReference type="AlphaFoldDB" id="E4UT24"/>